<keyword evidence="5 6" id="KW-0472">Membrane</keyword>
<keyword evidence="3 6" id="KW-0812">Transmembrane</keyword>
<name>A0ABR5ICU6_9ACTN</name>
<evidence type="ECO:0000256" key="2">
    <source>
        <dbReference type="ARBA" id="ARBA00022475"/>
    </source>
</evidence>
<feature type="transmembrane region" description="Helical" evidence="6">
    <location>
        <begin position="507"/>
        <end position="529"/>
    </location>
</feature>
<feature type="transmembrane region" description="Helical" evidence="6">
    <location>
        <begin position="156"/>
        <end position="178"/>
    </location>
</feature>
<feature type="transmembrane region" description="Helical" evidence="6">
    <location>
        <begin position="336"/>
        <end position="354"/>
    </location>
</feature>
<feature type="transmembrane region" description="Helical" evidence="6">
    <location>
        <begin position="424"/>
        <end position="445"/>
    </location>
</feature>
<evidence type="ECO:0000256" key="3">
    <source>
        <dbReference type="ARBA" id="ARBA00022692"/>
    </source>
</evidence>
<reference evidence="7 8" key="1">
    <citation type="submission" date="2015-05" db="EMBL/GenBank/DDBJ databases">
        <title>Draft genome sequence of the bacterium Gordonia jacobaea a new member of the Gordonia genus.</title>
        <authorList>
            <person name="Jimenez-Galisteo G."/>
            <person name="Dominguez A."/>
            <person name="Munoz E."/>
            <person name="Vinas M."/>
        </authorList>
    </citation>
    <scope>NUCLEOTIDE SEQUENCE [LARGE SCALE GENOMIC DNA]</scope>
    <source>
        <strain evidence="8">mv1</strain>
    </source>
</reference>
<feature type="transmembrane region" description="Helical" evidence="6">
    <location>
        <begin position="465"/>
        <end position="486"/>
    </location>
</feature>
<feature type="transmembrane region" description="Helical" evidence="6">
    <location>
        <begin position="292"/>
        <end position="315"/>
    </location>
</feature>
<evidence type="ECO:0000256" key="1">
    <source>
        <dbReference type="ARBA" id="ARBA00004651"/>
    </source>
</evidence>
<keyword evidence="8" id="KW-1185">Reference proteome</keyword>
<accession>A0ABR5ICU6</accession>
<dbReference type="Pfam" id="PF09678">
    <property type="entry name" value="Caa3_CtaG"/>
    <property type="match status" value="1"/>
</dbReference>
<dbReference type="InterPro" id="IPR019108">
    <property type="entry name" value="Caa3_assmbl_CtaG-rel"/>
</dbReference>
<feature type="transmembrane region" description="Helical" evidence="6">
    <location>
        <begin position="31"/>
        <end position="50"/>
    </location>
</feature>
<feature type="transmembrane region" description="Helical" evidence="6">
    <location>
        <begin position="623"/>
        <end position="649"/>
    </location>
</feature>
<organism evidence="7 8">
    <name type="scientific">Gordonia jacobaea</name>
    <dbReference type="NCBI Taxonomy" id="122202"/>
    <lineage>
        <taxon>Bacteria</taxon>
        <taxon>Bacillati</taxon>
        <taxon>Actinomycetota</taxon>
        <taxon>Actinomycetes</taxon>
        <taxon>Mycobacteriales</taxon>
        <taxon>Gordoniaceae</taxon>
        <taxon>Gordonia</taxon>
    </lineage>
</organism>
<comment type="subcellular location">
    <subcellularLocation>
        <location evidence="1">Cell membrane</location>
        <topology evidence="1">Multi-pass membrane protein</topology>
    </subcellularLocation>
</comment>
<evidence type="ECO:0000256" key="5">
    <source>
        <dbReference type="ARBA" id="ARBA00023136"/>
    </source>
</evidence>
<dbReference type="RefSeq" id="WP_049698812.1">
    <property type="nucleotide sequence ID" value="NZ_LDTZ01000016.1"/>
</dbReference>
<comment type="caution">
    <text evidence="7">The sequence shown here is derived from an EMBL/GenBank/DDBJ whole genome shotgun (WGS) entry which is preliminary data.</text>
</comment>
<evidence type="ECO:0000313" key="8">
    <source>
        <dbReference type="Proteomes" id="UP000037247"/>
    </source>
</evidence>
<feature type="transmembrane region" description="Helical" evidence="6">
    <location>
        <begin position="395"/>
        <end position="412"/>
    </location>
</feature>
<evidence type="ECO:0000256" key="6">
    <source>
        <dbReference type="SAM" id="Phobius"/>
    </source>
</evidence>
<keyword evidence="4 6" id="KW-1133">Transmembrane helix</keyword>
<feature type="transmembrane region" description="Helical" evidence="6">
    <location>
        <begin position="218"/>
        <end position="238"/>
    </location>
</feature>
<protein>
    <submittedName>
        <fullName evidence="7">Membrane protein</fullName>
    </submittedName>
</protein>
<sequence>MTAADSATQAEGATRADSATRVDAARIRPTVILGAAFAVALVGVVIYALISGNARHLESGDPFPGTFTATADVVGYFLGFLAAALTLGGLVFIITASNPDEHGSIDVTGYRAHLMLGRLSIGWAVLSWLMVSVAAADASGTTPWRLVGEGFLGQGIGVSEAAVAWIVMAVCATVIAVLIRFSLGWMMHVVLLIPAVIAMVALPLASNAGQGPNHDYNTSLGIGFALAVGVSLGFRVAWANAPRITSNVARAVVSRRSALILVISDAVALVYGLALTLFLLPVRYAFDTAFGVAAIVMIVLVAVALATSVSAYRASKQNDVSAQGDADTENSAGRRIVTAGAVLMLAAVACWTVMDTRVAPGLLAHKFTGWDVFLGYELPGPATTWTLATFWRPDLLIGVAALAAAVLYLAGVRRLRRRGDEWPVGRTISWVLGCLVVVVVTGSGVRAYGSAMFSLHMAEHMALNMFAPVLLVLGAPATLALRALPAAHGDEPPGPREWLLRVLHSKVTAVLSNPIVALVVFVLSLYVVYFTGIFGTLTRYHWGHVLLTVHFIIVGYLFYWVIIGIDPGPRRIPFLARIGLLFAVMPFHAFFGIALMTMSTVVGDKFYSELMLPWVTDRLHDQWLGGAIAWGASEVPVVLVVVAIVAQWAKVDRREANRGDRHADTYEDTELDSYNAMLDELSKSRR</sequence>
<feature type="transmembrane region" description="Helical" evidence="6">
    <location>
        <begin position="73"/>
        <end position="94"/>
    </location>
</feature>
<dbReference type="EMBL" id="LDTZ01000016">
    <property type="protein sequence ID" value="KNA91488.1"/>
    <property type="molecule type" value="Genomic_DNA"/>
</dbReference>
<keyword evidence="2" id="KW-1003">Cell membrane</keyword>
<feature type="transmembrane region" description="Helical" evidence="6">
    <location>
        <begin position="574"/>
        <end position="603"/>
    </location>
</feature>
<gene>
    <name evidence="7" type="ORF">ABW18_09845</name>
</gene>
<dbReference type="Proteomes" id="UP000037247">
    <property type="component" value="Unassembled WGS sequence"/>
</dbReference>
<evidence type="ECO:0000256" key="4">
    <source>
        <dbReference type="ARBA" id="ARBA00022989"/>
    </source>
</evidence>
<feature type="transmembrane region" description="Helical" evidence="6">
    <location>
        <begin position="185"/>
        <end position="206"/>
    </location>
</feature>
<feature type="transmembrane region" description="Helical" evidence="6">
    <location>
        <begin position="258"/>
        <end position="280"/>
    </location>
</feature>
<feature type="transmembrane region" description="Helical" evidence="6">
    <location>
        <begin position="541"/>
        <end position="562"/>
    </location>
</feature>
<proteinExistence type="predicted"/>
<evidence type="ECO:0000313" key="7">
    <source>
        <dbReference type="EMBL" id="KNA91488.1"/>
    </source>
</evidence>
<feature type="transmembrane region" description="Helical" evidence="6">
    <location>
        <begin position="115"/>
        <end position="136"/>
    </location>
</feature>